<accession>A0A4Y2JGR0</accession>
<feature type="non-terminal residue" evidence="1">
    <location>
        <position position="51"/>
    </location>
</feature>
<organism evidence="1 2">
    <name type="scientific">Araneus ventricosus</name>
    <name type="common">Orbweaver spider</name>
    <name type="synonym">Epeira ventricosa</name>
    <dbReference type="NCBI Taxonomy" id="182803"/>
    <lineage>
        <taxon>Eukaryota</taxon>
        <taxon>Metazoa</taxon>
        <taxon>Ecdysozoa</taxon>
        <taxon>Arthropoda</taxon>
        <taxon>Chelicerata</taxon>
        <taxon>Arachnida</taxon>
        <taxon>Araneae</taxon>
        <taxon>Araneomorphae</taxon>
        <taxon>Entelegynae</taxon>
        <taxon>Araneoidea</taxon>
        <taxon>Araneidae</taxon>
        <taxon>Araneus</taxon>
    </lineage>
</organism>
<dbReference type="Proteomes" id="UP000499080">
    <property type="component" value="Unassembled WGS sequence"/>
</dbReference>
<comment type="caution">
    <text evidence="1">The sequence shown here is derived from an EMBL/GenBank/DDBJ whole genome shotgun (WGS) entry which is preliminary data.</text>
</comment>
<keyword evidence="2" id="KW-1185">Reference proteome</keyword>
<reference evidence="1 2" key="1">
    <citation type="journal article" date="2019" name="Sci. Rep.">
        <title>Orb-weaving spider Araneus ventricosus genome elucidates the spidroin gene catalogue.</title>
        <authorList>
            <person name="Kono N."/>
            <person name="Nakamura H."/>
            <person name="Ohtoshi R."/>
            <person name="Moran D.A.P."/>
            <person name="Shinohara A."/>
            <person name="Yoshida Y."/>
            <person name="Fujiwara M."/>
            <person name="Mori M."/>
            <person name="Tomita M."/>
            <person name="Arakawa K."/>
        </authorList>
    </citation>
    <scope>NUCLEOTIDE SEQUENCE [LARGE SCALE GENOMIC DNA]</scope>
</reference>
<name>A0A4Y2JGR0_ARAVE</name>
<gene>
    <name evidence="1" type="ORF">AVEN_119650_1</name>
</gene>
<evidence type="ECO:0000313" key="1">
    <source>
        <dbReference type="EMBL" id="GBM88296.1"/>
    </source>
</evidence>
<dbReference type="EMBL" id="BGPR01110178">
    <property type="protein sequence ID" value="GBM88296.1"/>
    <property type="molecule type" value="Genomic_DNA"/>
</dbReference>
<dbReference type="AlphaFoldDB" id="A0A4Y2JGR0"/>
<proteinExistence type="predicted"/>
<sequence>MTFPLEDELQTVSTPVSIPFGLLSEASHHTVSTPVARPLGLLSKASYQESD</sequence>
<protein>
    <submittedName>
        <fullName evidence="1">Uncharacterized protein</fullName>
    </submittedName>
</protein>
<evidence type="ECO:0000313" key="2">
    <source>
        <dbReference type="Proteomes" id="UP000499080"/>
    </source>
</evidence>